<keyword evidence="1" id="KW-0812">Transmembrane</keyword>
<name>A0A1D8N5B2_YARLL</name>
<feature type="transmembrane region" description="Helical" evidence="1">
    <location>
        <begin position="75"/>
        <end position="98"/>
    </location>
</feature>
<keyword evidence="1" id="KW-1133">Transmembrane helix</keyword>
<sequence length="114" mass="13082">MCITSLSSRLPPSRDQLPPRAYCPLLYNVRSTGSPHHTASHLWAHHYFGPKMRFKPALRRCAVHCRLRLNAEGRFGVWCAFVVRFGAIGGGGMLRSIVRYYGWARRLPEAFVRR</sequence>
<dbReference type="VEuPathDB" id="FungiDB:YALI1_A18732g"/>
<gene>
    <name evidence="2" type="ORF">YALI1_A18732g</name>
</gene>
<protein>
    <submittedName>
        <fullName evidence="2">Uncharacterized protein</fullName>
    </submittedName>
</protein>
<evidence type="ECO:0000256" key="1">
    <source>
        <dbReference type="SAM" id="Phobius"/>
    </source>
</evidence>
<evidence type="ECO:0000313" key="3">
    <source>
        <dbReference type="Proteomes" id="UP000182444"/>
    </source>
</evidence>
<proteinExistence type="predicted"/>
<dbReference type="Proteomes" id="UP000182444">
    <property type="component" value="Chromosome 1A"/>
</dbReference>
<dbReference type="RefSeq" id="XP_068137966.1">
    <property type="nucleotide sequence ID" value="XM_068281865.1"/>
</dbReference>
<keyword evidence="1" id="KW-0472">Membrane</keyword>
<dbReference type="GeneID" id="94582530"/>
<reference evidence="2 3" key="1">
    <citation type="journal article" date="2016" name="PLoS ONE">
        <title>Sequence Assembly of Yarrowia lipolytica Strain W29/CLIB89 Shows Transposable Element Diversity.</title>
        <authorList>
            <person name="Magnan C."/>
            <person name="Yu J."/>
            <person name="Chang I."/>
            <person name="Jahn E."/>
            <person name="Kanomata Y."/>
            <person name="Wu J."/>
            <person name="Zeller M."/>
            <person name="Oakes M."/>
            <person name="Baldi P."/>
            <person name="Sandmeyer S."/>
        </authorList>
    </citation>
    <scope>NUCLEOTIDE SEQUENCE [LARGE SCALE GENOMIC DNA]</scope>
    <source>
        <strain evidence="3">CLIB89(W29)</strain>
    </source>
</reference>
<dbReference type="AlphaFoldDB" id="A0A1D8N5B2"/>
<accession>A0A1D8N5B2</accession>
<organism evidence="2 3">
    <name type="scientific">Yarrowia lipolytica</name>
    <name type="common">Candida lipolytica</name>
    <dbReference type="NCBI Taxonomy" id="4952"/>
    <lineage>
        <taxon>Eukaryota</taxon>
        <taxon>Fungi</taxon>
        <taxon>Dikarya</taxon>
        <taxon>Ascomycota</taxon>
        <taxon>Saccharomycotina</taxon>
        <taxon>Dipodascomycetes</taxon>
        <taxon>Dipodascales</taxon>
        <taxon>Dipodascales incertae sedis</taxon>
        <taxon>Yarrowia</taxon>
    </lineage>
</organism>
<evidence type="ECO:0000313" key="2">
    <source>
        <dbReference type="EMBL" id="AOW00825.1"/>
    </source>
</evidence>
<dbReference type="EMBL" id="CP017553">
    <property type="protein sequence ID" value="AOW00825.1"/>
    <property type="molecule type" value="Genomic_DNA"/>
</dbReference>